<evidence type="ECO:0000313" key="1">
    <source>
        <dbReference type="EMBL" id="KAG8174838.1"/>
    </source>
</evidence>
<reference evidence="1 2" key="1">
    <citation type="journal article" date="2022" name="Nat. Ecol. Evol.">
        <title>A masculinizing supergene underlies an exaggerated male reproductive morph in a spider.</title>
        <authorList>
            <person name="Hendrickx F."/>
            <person name="De Corte Z."/>
            <person name="Sonet G."/>
            <person name="Van Belleghem S.M."/>
            <person name="Kostlbacher S."/>
            <person name="Vangestel C."/>
        </authorList>
    </citation>
    <scope>NUCLEOTIDE SEQUENCE [LARGE SCALE GENOMIC DNA]</scope>
    <source>
        <strain evidence="1">W744_W776</strain>
    </source>
</reference>
<proteinExistence type="predicted"/>
<comment type="caution">
    <text evidence="1">The sequence shown here is derived from an EMBL/GenBank/DDBJ whole genome shotgun (WGS) entry which is preliminary data.</text>
</comment>
<sequence>MAVLSHCAKPALLQLKRKVKVCLQRSFILQFLFNGSCLYSIREFHSSVPIQRFLSVFYPTRLLLMKVTLTTTFWSTQQQRNHTLVSAIKASAL</sequence>
<evidence type="ECO:0000313" key="2">
    <source>
        <dbReference type="Proteomes" id="UP000827092"/>
    </source>
</evidence>
<organism evidence="1 2">
    <name type="scientific">Oedothorax gibbosus</name>
    <dbReference type="NCBI Taxonomy" id="931172"/>
    <lineage>
        <taxon>Eukaryota</taxon>
        <taxon>Metazoa</taxon>
        <taxon>Ecdysozoa</taxon>
        <taxon>Arthropoda</taxon>
        <taxon>Chelicerata</taxon>
        <taxon>Arachnida</taxon>
        <taxon>Araneae</taxon>
        <taxon>Araneomorphae</taxon>
        <taxon>Entelegynae</taxon>
        <taxon>Araneoidea</taxon>
        <taxon>Linyphiidae</taxon>
        <taxon>Erigoninae</taxon>
        <taxon>Oedothorax</taxon>
    </lineage>
</organism>
<keyword evidence="2" id="KW-1185">Reference proteome</keyword>
<accession>A0AAV6TT68</accession>
<dbReference type="EMBL" id="JAFNEN010001132">
    <property type="protein sequence ID" value="KAG8174838.1"/>
    <property type="molecule type" value="Genomic_DNA"/>
</dbReference>
<dbReference type="Proteomes" id="UP000827092">
    <property type="component" value="Unassembled WGS sequence"/>
</dbReference>
<name>A0AAV6TT68_9ARAC</name>
<gene>
    <name evidence="1" type="ORF">JTE90_017433</name>
</gene>
<dbReference type="AlphaFoldDB" id="A0AAV6TT68"/>
<protein>
    <submittedName>
        <fullName evidence="1">Uncharacterized protein</fullName>
    </submittedName>
</protein>